<sequence>MQRSYKSSYDLWLKFQDGTYDAVKSVHQNLWILTEKATGEQGWLFSDETENFFPEIFTTSDEAFEAMQKYMETL</sequence>
<proteinExistence type="predicted"/>
<organism evidence="1 2">
    <name type="scientific">Pectobacterium phage Arno162</name>
    <dbReference type="NCBI Taxonomy" id="2500577"/>
    <lineage>
        <taxon>Viruses</taxon>
        <taxon>Duplodnaviria</taxon>
        <taxon>Heunggongvirae</taxon>
        <taxon>Uroviricota</taxon>
        <taxon>Caudoviricetes</taxon>
        <taxon>Andersonviridae</taxon>
        <taxon>Andersonviridae incertae sedis</taxon>
        <taxon>Arnovirus</taxon>
        <taxon>Arnovirus arno162</taxon>
    </lineage>
</organism>
<protein>
    <submittedName>
        <fullName evidence="1">Uncharacterized protein</fullName>
    </submittedName>
</protein>
<gene>
    <name evidence="1" type="ORF">Arno162_60</name>
</gene>
<accession>A0A678ZS35</accession>
<name>A0A678ZS35_9CAUD</name>
<dbReference type="EMBL" id="MK290737">
    <property type="protein sequence ID" value="AZV02100.1"/>
    <property type="molecule type" value="Genomic_DNA"/>
</dbReference>
<reference evidence="1 2" key="1">
    <citation type="submission" date="2018-12" db="EMBL/GenBank/DDBJ databases">
        <authorList>
            <person name="Shneider M.M."/>
            <person name="Kabilov M.R."/>
            <person name="Miroshnikov K.A."/>
        </authorList>
    </citation>
    <scope>NUCLEOTIDE SEQUENCE [LARGE SCALE GENOMIC DNA]</scope>
</reference>
<evidence type="ECO:0000313" key="1">
    <source>
        <dbReference type="EMBL" id="AZV02100.1"/>
    </source>
</evidence>
<dbReference type="Proteomes" id="UP000430872">
    <property type="component" value="Segment"/>
</dbReference>
<evidence type="ECO:0000313" key="2">
    <source>
        <dbReference type="Proteomes" id="UP000430872"/>
    </source>
</evidence>
<keyword evidence="2" id="KW-1185">Reference proteome</keyword>